<keyword evidence="2" id="KW-1185">Reference proteome</keyword>
<gene>
    <name evidence="1" type="ORF">ACFO3F_09125</name>
</gene>
<dbReference type="Proteomes" id="UP001595955">
    <property type="component" value="Unassembled WGS sequence"/>
</dbReference>
<proteinExistence type="predicted"/>
<comment type="caution">
    <text evidence="1">The sequence shown here is derived from an EMBL/GenBank/DDBJ whole genome shotgun (WGS) entry which is preliminary data.</text>
</comment>
<evidence type="ECO:0008006" key="3">
    <source>
        <dbReference type="Google" id="ProtNLM"/>
    </source>
</evidence>
<protein>
    <recommendedName>
        <fullName evidence="3">AbiV family abortive infection protein</fullName>
    </recommendedName>
</protein>
<organism evidence="1 2">
    <name type="scientific">Georgenia faecalis</name>
    <dbReference type="NCBI Taxonomy" id="2483799"/>
    <lineage>
        <taxon>Bacteria</taxon>
        <taxon>Bacillati</taxon>
        <taxon>Actinomycetota</taxon>
        <taxon>Actinomycetes</taxon>
        <taxon>Micrococcales</taxon>
        <taxon>Bogoriellaceae</taxon>
        <taxon>Georgenia</taxon>
    </lineage>
</organism>
<dbReference type="EMBL" id="JBHSGF010000005">
    <property type="protein sequence ID" value="MFC4555408.1"/>
    <property type="molecule type" value="Genomic_DNA"/>
</dbReference>
<name>A0ABV9DAW7_9MICO</name>
<evidence type="ECO:0000313" key="2">
    <source>
        <dbReference type="Proteomes" id="UP001595955"/>
    </source>
</evidence>
<accession>A0ABV9DAW7</accession>
<reference evidence="2" key="1">
    <citation type="journal article" date="2019" name="Int. J. Syst. Evol. Microbiol.">
        <title>The Global Catalogue of Microorganisms (GCM) 10K type strain sequencing project: providing services to taxonomists for standard genome sequencing and annotation.</title>
        <authorList>
            <consortium name="The Broad Institute Genomics Platform"/>
            <consortium name="The Broad Institute Genome Sequencing Center for Infectious Disease"/>
            <person name="Wu L."/>
            <person name="Ma J."/>
        </authorList>
    </citation>
    <scope>NUCLEOTIDE SEQUENCE [LARGE SCALE GENOMIC DNA]</scope>
    <source>
        <strain evidence="2">JCM 3369</strain>
    </source>
</reference>
<dbReference type="RefSeq" id="WP_122823855.1">
    <property type="nucleotide sequence ID" value="NZ_CP033325.1"/>
</dbReference>
<sequence length="197" mass="22546">MSTIEQPDSDQAQSDLQTFCRFVRARSTEIQKAMPAVSTLGLRSVAMGLLRQELDSLVRVIYLLHRDPEERALLLRSSATGHPWTARTPRGKQRMVRDRDMVDLAQHLHGWTQNVYRFGCAFIHLSSMHDYGTNDPFTALPQSDRIWIIEHLRNYHGASMETVWTFEQVSNYAPAILEKISTNLEFELARLEGASAM</sequence>
<evidence type="ECO:0000313" key="1">
    <source>
        <dbReference type="EMBL" id="MFC4555408.1"/>
    </source>
</evidence>